<comment type="caution">
    <text evidence="1">The sequence shown here is derived from an EMBL/GenBank/DDBJ whole genome shotgun (WGS) entry which is preliminary data.</text>
</comment>
<accession>A0A561V9S9</accession>
<dbReference type="OrthoDB" id="4299760at2"/>
<dbReference type="Proteomes" id="UP000316184">
    <property type="component" value="Unassembled WGS sequence"/>
</dbReference>
<proteinExistence type="predicted"/>
<evidence type="ECO:0000313" key="2">
    <source>
        <dbReference type="Proteomes" id="UP000316184"/>
    </source>
</evidence>
<sequence length="168" mass="18732">MGLFDGLRGIKRPTEGVRPRPASDVRTALLALNSDDTPVLVRDGVREGVDLVAEWKIALPQWHGFFGSVTTTNRTLMRFDGEHNELRSVDEQFRVTWAGGKPHIVLAKQAQRGQINKVETKSALVRNDAGKLVLQRERTFSSKELKEPLQATAVGMGWVWRGVSFGKL</sequence>
<dbReference type="EMBL" id="VIWX01000001">
    <property type="protein sequence ID" value="TWG08350.1"/>
    <property type="molecule type" value="Genomic_DNA"/>
</dbReference>
<keyword evidence="2" id="KW-1185">Reference proteome</keyword>
<name>A0A561V9S9_9PSEU</name>
<dbReference type="RefSeq" id="WP_145737139.1">
    <property type="nucleotide sequence ID" value="NZ_VIWX01000001.1"/>
</dbReference>
<organism evidence="1 2">
    <name type="scientific">Saccharopolyspora dendranthemae</name>
    <dbReference type="NCBI Taxonomy" id="1181886"/>
    <lineage>
        <taxon>Bacteria</taxon>
        <taxon>Bacillati</taxon>
        <taxon>Actinomycetota</taxon>
        <taxon>Actinomycetes</taxon>
        <taxon>Pseudonocardiales</taxon>
        <taxon>Pseudonocardiaceae</taxon>
        <taxon>Saccharopolyspora</taxon>
    </lineage>
</organism>
<gene>
    <name evidence="1" type="ORF">FHU35_11969</name>
</gene>
<dbReference type="AlphaFoldDB" id="A0A561V9S9"/>
<reference evidence="1 2" key="1">
    <citation type="submission" date="2019-06" db="EMBL/GenBank/DDBJ databases">
        <title>Sequencing the genomes of 1000 actinobacteria strains.</title>
        <authorList>
            <person name="Klenk H.-P."/>
        </authorList>
    </citation>
    <scope>NUCLEOTIDE SEQUENCE [LARGE SCALE GENOMIC DNA]</scope>
    <source>
        <strain evidence="1 2">DSM 46699</strain>
    </source>
</reference>
<protein>
    <submittedName>
        <fullName evidence="1">Uncharacterized protein</fullName>
    </submittedName>
</protein>
<evidence type="ECO:0000313" key="1">
    <source>
        <dbReference type="EMBL" id="TWG08350.1"/>
    </source>
</evidence>